<dbReference type="SMART" id="SM01329">
    <property type="entry name" value="Iso_dh"/>
    <property type="match status" value="1"/>
</dbReference>
<dbReference type="InterPro" id="IPR024084">
    <property type="entry name" value="IsoPropMal-DH-like_dom"/>
</dbReference>
<evidence type="ECO:0000256" key="3">
    <source>
        <dbReference type="ARBA" id="ARBA00022842"/>
    </source>
</evidence>
<dbReference type="GO" id="GO:0051287">
    <property type="term" value="F:NAD binding"/>
    <property type="evidence" value="ECO:0007669"/>
    <property type="project" value="InterPro"/>
</dbReference>
<dbReference type="SUPFAM" id="SSF53659">
    <property type="entry name" value="Isocitrate/Isopropylmalate dehydrogenase-like"/>
    <property type="match status" value="1"/>
</dbReference>
<dbReference type="PROSITE" id="PS00470">
    <property type="entry name" value="IDH_IMDH"/>
    <property type="match status" value="1"/>
</dbReference>
<dbReference type="AlphaFoldDB" id="A0A2X0N3D2"/>
<feature type="domain" description="Isopropylmalate dehydrogenase-like" evidence="4">
    <location>
        <begin position="127"/>
        <end position="476"/>
    </location>
</feature>
<gene>
    <name evidence="5" type="primary">BQ5605_C004g02964</name>
    <name evidence="5" type="ORF">BQ5605_C004G02964</name>
</gene>
<dbReference type="EMBL" id="FQNC01000046">
    <property type="protein sequence ID" value="SGY69123.1"/>
    <property type="molecule type" value="Genomic_DNA"/>
</dbReference>
<reference evidence="5 6" key="1">
    <citation type="submission" date="2016-11" db="EMBL/GenBank/DDBJ databases">
        <authorList>
            <person name="Jaros S."/>
            <person name="Januszkiewicz K."/>
            <person name="Wedrychowicz H."/>
        </authorList>
    </citation>
    <scope>NUCLEOTIDE SEQUENCE [LARGE SCALE GENOMIC DNA]</scope>
</reference>
<dbReference type="GO" id="GO:0000287">
    <property type="term" value="F:magnesium ion binding"/>
    <property type="evidence" value="ECO:0007669"/>
    <property type="project" value="InterPro"/>
</dbReference>
<dbReference type="PANTHER" id="PTHR11835:SF42">
    <property type="entry name" value="ISOCITRATE DEHYDROGENASE [NAD] SUBUNIT BETA, MITOCHONDRIAL"/>
    <property type="match status" value="1"/>
</dbReference>
<dbReference type="STRING" id="796604.A0A2X0N3D2"/>
<keyword evidence="6" id="KW-1185">Reference proteome</keyword>
<dbReference type="Proteomes" id="UP000249464">
    <property type="component" value="Unassembled WGS sequence"/>
</dbReference>
<keyword evidence="3" id="KW-0460">Magnesium</keyword>
<dbReference type="PANTHER" id="PTHR11835">
    <property type="entry name" value="DECARBOXYLATING DEHYDROGENASES-ISOCITRATE, ISOPROPYLMALATE, TARTRATE"/>
    <property type="match status" value="1"/>
</dbReference>
<accession>A0A2X0N3D2</accession>
<sequence length="481" mass="52288">MQSLLPRAKVLVPSSRVVSRLLIHCSASAERALLPACRSPDCRSNPTVCQSQPMRDTLTDTAIRFDSYLYLQIGQTRSATSLGLSIQRPTPRVGSSSVRLGAFSQLTCPPSLTPAHQLPTKYGGVYSVTLIPGDGIGKEITQSVEEIFEHLNVPVEFERFDISGATSQDAALFKRSMDSLRRNKVGLKGILYTPVERSGHTSWNVAMRQQLDIYASVVLCKSVPGFPTRHRDVDFAIIRENTEGEYSGLEHQSSPGVVESLKIMTRAKSERIARFAFDFAIKNNRKTVTCVHKANIMKLGDGLFLNTCRQVAEEYKDSGIKFNDMIVDNASMQACSRPQVSPCAMTSLDNLQFLITCFTLCQQFDVMVLPNLYGSILGNIGAATVGGPGIVPGANIGRDYALFEPGCRHVAKDIEGQDVANPSAMILSATMMLRHLGLDHHANQIAAAVYKVIADGTVKTPDMGGEGKTTEFTAAVLKAVA</sequence>
<dbReference type="GO" id="GO:0006102">
    <property type="term" value="P:isocitrate metabolic process"/>
    <property type="evidence" value="ECO:0007669"/>
    <property type="project" value="TreeGrafter"/>
</dbReference>
<dbReference type="GO" id="GO:0006099">
    <property type="term" value="P:tricarboxylic acid cycle"/>
    <property type="evidence" value="ECO:0007669"/>
    <property type="project" value="UniProtKB-KW"/>
</dbReference>
<dbReference type="Gene3D" id="3.40.718.10">
    <property type="entry name" value="Isopropylmalate Dehydrogenase"/>
    <property type="match status" value="1"/>
</dbReference>
<name>A0A2X0N3D2_9BASI</name>
<evidence type="ECO:0000259" key="4">
    <source>
        <dbReference type="SMART" id="SM01329"/>
    </source>
</evidence>
<evidence type="ECO:0000313" key="5">
    <source>
        <dbReference type="EMBL" id="SGY69123.1"/>
    </source>
</evidence>
<organism evidence="5 6">
    <name type="scientific">Microbotryum silenes-dioicae</name>
    <dbReference type="NCBI Taxonomy" id="796604"/>
    <lineage>
        <taxon>Eukaryota</taxon>
        <taxon>Fungi</taxon>
        <taxon>Dikarya</taxon>
        <taxon>Basidiomycota</taxon>
        <taxon>Pucciniomycotina</taxon>
        <taxon>Microbotryomycetes</taxon>
        <taxon>Microbotryales</taxon>
        <taxon>Microbotryaceae</taxon>
        <taxon>Microbotryum</taxon>
    </lineage>
</organism>
<dbReference type="GO" id="GO:0005739">
    <property type="term" value="C:mitochondrion"/>
    <property type="evidence" value="ECO:0007669"/>
    <property type="project" value="TreeGrafter"/>
</dbReference>
<evidence type="ECO:0000313" key="6">
    <source>
        <dbReference type="Proteomes" id="UP000249464"/>
    </source>
</evidence>
<dbReference type="InterPro" id="IPR019818">
    <property type="entry name" value="IsoCit/isopropylmalate_DH_CS"/>
</dbReference>
<keyword evidence="2" id="KW-0816">Tricarboxylic acid cycle</keyword>
<evidence type="ECO:0000256" key="2">
    <source>
        <dbReference type="ARBA" id="ARBA00022532"/>
    </source>
</evidence>
<dbReference type="Pfam" id="PF00180">
    <property type="entry name" value="Iso_dh"/>
    <property type="match status" value="2"/>
</dbReference>
<comment type="similarity">
    <text evidence="1">Belongs to the isocitrate and isopropylmalate dehydrogenases family.</text>
</comment>
<evidence type="ECO:0000256" key="1">
    <source>
        <dbReference type="ARBA" id="ARBA00007769"/>
    </source>
</evidence>
<protein>
    <submittedName>
        <fullName evidence="5">BQ5605_C004g02964 protein</fullName>
    </submittedName>
</protein>
<proteinExistence type="inferred from homology"/>
<dbReference type="GO" id="GO:0004449">
    <property type="term" value="F:isocitrate dehydrogenase (NAD+) activity"/>
    <property type="evidence" value="ECO:0007669"/>
    <property type="project" value="TreeGrafter"/>
</dbReference>